<evidence type="ECO:0000256" key="5">
    <source>
        <dbReference type="ARBA" id="ARBA00022823"/>
    </source>
</evidence>
<dbReference type="GO" id="GO:0016407">
    <property type="term" value="F:acetyltransferase activity"/>
    <property type="evidence" value="ECO:0007669"/>
    <property type="project" value="TreeGrafter"/>
</dbReference>
<dbReference type="PROSITE" id="PS50968">
    <property type="entry name" value="BIOTINYL_LIPOYL"/>
    <property type="match status" value="1"/>
</dbReference>
<evidence type="ECO:0000313" key="11">
    <source>
        <dbReference type="EMBL" id="SLM19340.1"/>
    </source>
</evidence>
<accession>A0A3P3XST7</accession>
<reference evidence="11" key="1">
    <citation type="submission" date="2017-02" db="EMBL/GenBank/DDBJ databases">
        <authorList>
            <person name="Regsiter A."/>
            <person name="William W."/>
        </authorList>
    </citation>
    <scope>NUCLEOTIDE SEQUENCE</scope>
    <source>
        <strain evidence="11">BdmA 4</strain>
    </source>
</reference>
<keyword evidence="5 7" id="KW-0450">Lipoyl</keyword>
<dbReference type="InterPro" id="IPR004167">
    <property type="entry name" value="PSBD"/>
</dbReference>
<dbReference type="GO" id="GO:0005737">
    <property type="term" value="C:cytoplasm"/>
    <property type="evidence" value="ECO:0007669"/>
    <property type="project" value="TreeGrafter"/>
</dbReference>
<keyword evidence="4 7" id="KW-0808">Transferase</keyword>
<dbReference type="GO" id="GO:0031405">
    <property type="term" value="F:lipoic acid binding"/>
    <property type="evidence" value="ECO:0007669"/>
    <property type="project" value="TreeGrafter"/>
</dbReference>
<dbReference type="InterPro" id="IPR000089">
    <property type="entry name" value="Biotin_lipoyl"/>
</dbReference>
<dbReference type="InterPro" id="IPR036625">
    <property type="entry name" value="E3-bd_dom_sf"/>
</dbReference>
<comment type="cofactor">
    <cofactor evidence="1 7">
        <name>(R)-lipoate</name>
        <dbReference type="ChEBI" id="CHEBI:83088"/>
    </cofactor>
</comment>
<dbReference type="PANTHER" id="PTHR43178">
    <property type="entry name" value="DIHYDROLIPOAMIDE ACETYLTRANSFERASE COMPONENT OF PYRUVATE DEHYDROGENASE COMPLEX"/>
    <property type="match status" value="1"/>
</dbReference>
<dbReference type="Gene3D" id="4.10.320.10">
    <property type="entry name" value="E3-binding domain"/>
    <property type="match status" value="1"/>
</dbReference>
<evidence type="ECO:0000256" key="4">
    <source>
        <dbReference type="ARBA" id="ARBA00022679"/>
    </source>
</evidence>
<keyword evidence="6 7" id="KW-0012">Acyltransferase</keyword>
<feature type="compositionally biased region" description="Polar residues" evidence="8">
    <location>
        <begin position="122"/>
        <end position="136"/>
    </location>
</feature>
<feature type="region of interest" description="Disordered" evidence="8">
    <location>
        <begin position="103"/>
        <end position="140"/>
    </location>
</feature>
<dbReference type="SUPFAM" id="SSF47005">
    <property type="entry name" value="Peripheral subunit-binding domain of 2-oxo acid dehydrogenase complex"/>
    <property type="match status" value="1"/>
</dbReference>
<evidence type="ECO:0000256" key="3">
    <source>
        <dbReference type="ARBA" id="ARBA00011484"/>
    </source>
</evidence>
<feature type="domain" description="Peripheral subunit-binding (PSBD)" evidence="10">
    <location>
        <begin position="140"/>
        <end position="178"/>
    </location>
</feature>
<dbReference type="EMBL" id="FWDO01000005">
    <property type="protein sequence ID" value="SLM19340.1"/>
    <property type="molecule type" value="Genomic_DNA"/>
</dbReference>
<dbReference type="InterPro" id="IPR023213">
    <property type="entry name" value="CAT-like_dom_sf"/>
</dbReference>
<dbReference type="EC" id="2.3.1.-" evidence="7"/>
<evidence type="ECO:0000259" key="9">
    <source>
        <dbReference type="PROSITE" id="PS50968"/>
    </source>
</evidence>
<dbReference type="CDD" id="cd06849">
    <property type="entry name" value="lipoyl_domain"/>
    <property type="match status" value="1"/>
</dbReference>
<dbReference type="Gene3D" id="2.40.50.100">
    <property type="match status" value="1"/>
</dbReference>
<evidence type="ECO:0000256" key="7">
    <source>
        <dbReference type="RuleBase" id="RU003423"/>
    </source>
</evidence>
<dbReference type="SUPFAM" id="SSF51230">
    <property type="entry name" value="Single hybrid motif"/>
    <property type="match status" value="1"/>
</dbReference>
<dbReference type="Pfam" id="PF00364">
    <property type="entry name" value="Biotin_lipoyl"/>
    <property type="match status" value="1"/>
</dbReference>
<dbReference type="PANTHER" id="PTHR43178:SF5">
    <property type="entry name" value="LIPOAMIDE ACYLTRANSFERASE COMPONENT OF BRANCHED-CHAIN ALPHA-KETO ACID DEHYDROGENASE COMPLEX, MITOCHONDRIAL"/>
    <property type="match status" value="1"/>
</dbReference>
<sequence length="434" mass="46033">MATKVIMPKLGNTVESSVILSWKVKPGDHIDKDAVLCEIETDKATMDVPAGVEGTVLALLHKEGDDVPVLEAIAVIGNQGETWQEGPETAQNPAVGETQAIPAASEPRESAPTASPPPSNAQKTTAAEVSATMSSSMDKHASPRARQAMSQLGVNIGDIARGSGPNGRILERDVVAASQQEAIPYASAPQSDKGPGQALVEPAQEFEEVPLIGIRKRIAARMLNSIQTTAQYTEHSSADAERLLSLRARLKAQKNPDVAGITIGDLVLAAVVKVLPEFPEFNAHLVDGTLKLYKPVHLGVAVDTPRGLMVPVVRNAQNLSLTDISKEVKRLAQACQNGTIAPDSLSGSTFTVTNLGAYGIDQFTPVINAPETAILGVCTVRPTLVQTDAGVETRMRIGLSLTSNHQVIDGAYAARFLKRFGEVIADIDFLFMSF</sequence>
<dbReference type="AlphaFoldDB" id="A0A3P3XST7"/>
<dbReference type="InterPro" id="IPR001078">
    <property type="entry name" value="2-oxoacid_DH_actylTfrase"/>
</dbReference>
<dbReference type="Pfam" id="PF00198">
    <property type="entry name" value="2-oxoacid_dh"/>
    <property type="match status" value="1"/>
</dbReference>
<dbReference type="Pfam" id="PF02817">
    <property type="entry name" value="E3_binding"/>
    <property type="match status" value="1"/>
</dbReference>
<evidence type="ECO:0000256" key="6">
    <source>
        <dbReference type="ARBA" id="ARBA00023315"/>
    </source>
</evidence>
<dbReference type="SUPFAM" id="SSF52777">
    <property type="entry name" value="CoA-dependent acyltransferases"/>
    <property type="match status" value="1"/>
</dbReference>
<keyword evidence="11" id="KW-0670">Pyruvate</keyword>
<feature type="domain" description="Lipoyl-binding" evidence="9">
    <location>
        <begin position="2"/>
        <end position="77"/>
    </location>
</feature>
<dbReference type="InterPro" id="IPR003016">
    <property type="entry name" value="2-oxoA_DH_lipoyl-BS"/>
</dbReference>
<dbReference type="InterPro" id="IPR011053">
    <property type="entry name" value="Single_hybrid_motif"/>
</dbReference>
<evidence type="ECO:0000256" key="1">
    <source>
        <dbReference type="ARBA" id="ARBA00001938"/>
    </source>
</evidence>
<comment type="similarity">
    <text evidence="2 7">Belongs to the 2-oxoacid dehydrogenase family.</text>
</comment>
<organism evidence="11">
    <name type="scientific">uncultured spirochete</name>
    <dbReference type="NCBI Taxonomy" id="156406"/>
    <lineage>
        <taxon>Bacteria</taxon>
        <taxon>Pseudomonadati</taxon>
        <taxon>Spirochaetota</taxon>
        <taxon>Spirochaetia</taxon>
        <taxon>Spirochaetales</taxon>
        <taxon>environmental samples</taxon>
    </lineage>
</organism>
<evidence type="ECO:0000256" key="8">
    <source>
        <dbReference type="SAM" id="MobiDB-lite"/>
    </source>
</evidence>
<gene>
    <name evidence="11" type="primary">pdhC</name>
    <name evidence="11" type="ORF">SPIRO4BDMA_50855</name>
</gene>
<proteinExistence type="inferred from homology"/>
<evidence type="ECO:0000256" key="2">
    <source>
        <dbReference type="ARBA" id="ARBA00007317"/>
    </source>
</evidence>
<dbReference type="Gene3D" id="3.30.559.10">
    <property type="entry name" value="Chloramphenicol acetyltransferase-like domain"/>
    <property type="match status" value="1"/>
</dbReference>
<name>A0A3P3XST7_9SPIR</name>
<protein>
    <recommendedName>
        <fullName evidence="7">Dihydrolipoamide acetyltransferase component of pyruvate dehydrogenase complex</fullName>
        <ecNumber evidence="7">2.3.1.-</ecNumber>
    </recommendedName>
</protein>
<evidence type="ECO:0000259" key="10">
    <source>
        <dbReference type="PROSITE" id="PS51826"/>
    </source>
</evidence>
<dbReference type="PROSITE" id="PS00189">
    <property type="entry name" value="LIPOYL"/>
    <property type="match status" value="1"/>
</dbReference>
<dbReference type="InterPro" id="IPR050743">
    <property type="entry name" value="2-oxoacid_DH_E2_comp"/>
</dbReference>
<feature type="compositionally biased region" description="Low complexity" evidence="8">
    <location>
        <begin position="103"/>
        <end position="113"/>
    </location>
</feature>
<comment type="subunit">
    <text evidence="3">Forms a 24-polypeptide structural core with octahedral symmetry.</text>
</comment>
<dbReference type="PROSITE" id="PS51826">
    <property type="entry name" value="PSBD"/>
    <property type="match status" value="1"/>
</dbReference>